<reference evidence="1 2" key="2">
    <citation type="journal article" date="2009" name="PLoS ONE">
        <title>An integrated genetic and cytogenetic map of the cucumber genome.</title>
        <authorList>
            <person name="Ren Y."/>
            <person name="Zhang Z."/>
            <person name="Liu J."/>
            <person name="Staub J.E."/>
            <person name="Han Y."/>
            <person name="Cheng Z."/>
            <person name="Li X."/>
            <person name="Lu J."/>
            <person name="Miao H."/>
            <person name="Kang H."/>
            <person name="Xie B."/>
            <person name="Gu X."/>
            <person name="Wang X."/>
            <person name="Du Y."/>
            <person name="Jin W."/>
            <person name="Huang S."/>
        </authorList>
    </citation>
    <scope>NUCLEOTIDE SEQUENCE [LARGE SCALE GENOMIC DNA]</scope>
    <source>
        <strain evidence="2">cv. 9930</strain>
    </source>
</reference>
<reference evidence="1 2" key="4">
    <citation type="journal article" date="2011" name="BMC Genomics">
        <title>RNA-Seq improves annotation of protein-coding genes in the cucumber genome.</title>
        <authorList>
            <person name="Li Z."/>
            <person name="Zhang Z."/>
            <person name="Yan P."/>
            <person name="Huang S."/>
            <person name="Fei Z."/>
            <person name="Lin K."/>
        </authorList>
    </citation>
    <scope>NUCLEOTIDE SEQUENCE [LARGE SCALE GENOMIC DNA]</scope>
    <source>
        <strain evidence="2">cv. 9930</strain>
    </source>
</reference>
<dbReference type="EMBL" id="CM002926">
    <property type="protein sequence ID" value="KGN49572.1"/>
    <property type="molecule type" value="Genomic_DNA"/>
</dbReference>
<dbReference type="Gramene" id="KGN49572">
    <property type="protein sequence ID" value="KGN49572"/>
    <property type="gene ID" value="Csa_5G003640"/>
</dbReference>
<proteinExistence type="predicted"/>
<gene>
    <name evidence="1" type="ORF">Csa_5G003640</name>
</gene>
<organism evidence="1 2">
    <name type="scientific">Cucumis sativus</name>
    <name type="common">Cucumber</name>
    <dbReference type="NCBI Taxonomy" id="3659"/>
    <lineage>
        <taxon>Eukaryota</taxon>
        <taxon>Viridiplantae</taxon>
        <taxon>Streptophyta</taxon>
        <taxon>Embryophyta</taxon>
        <taxon>Tracheophyta</taxon>
        <taxon>Spermatophyta</taxon>
        <taxon>Magnoliopsida</taxon>
        <taxon>eudicotyledons</taxon>
        <taxon>Gunneridae</taxon>
        <taxon>Pentapetalae</taxon>
        <taxon>rosids</taxon>
        <taxon>fabids</taxon>
        <taxon>Cucurbitales</taxon>
        <taxon>Cucurbitaceae</taxon>
        <taxon>Benincaseae</taxon>
        <taxon>Cucumis</taxon>
    </lineage>
</organism>
<evidence type="ECO:0000313" key="1">
    <source>
        <dbReference type="EMBL" id="KGN49572.1"/>
    </source>
</evidence>
<reference evidence="1 2" key="3">
    <citation type="journal article" date="2010" name="BMC Genomics">
        <title>Transcriptome sequencing and comparative analysis of cucumber flowers with different sex types.</title>
        <authorList>
            <person name="Guo S."/>
            <person name="Zheng Y."/>
            <person name="Joung J.G."/>
            <person name="Liu S."/>
            <person name="Zhang Z."/>
            <person name="Crasta O.R."/>
            <person name="Sobral B.W."/>
            <person name="Xu Y."/>
            <person name="Huang S."/>
            <person name="Fei Z."/>
        </authorList>
    </citation>
    <scope>NUCLEOTIDE SEQUENCE [LARGE SCALE GENOMIC DNA]</scope>
    <source>
        <strain evidence="2">cv. 9930</strain>
    </source>
</reference>
<protein>
    <submittedName>
        <fullName evidence="1">Uncharacterized protein</fullName>
    </submittedName>
</protein>
<name>A0A0A0KMG1_CUCSA</name>
<dbReference type="AlphaFoldDB" id="A0A0A0KMG1"/>
<evidence type="ECO:0000313" key="2">
    <source>
        <dbReference type="Proteomes" id="UP000029981"/>
    </source>
</evidence>
<dbReference type="Proteomes" id="UP000029981">
    <property type="component" value="Chromosome 5"/>
</dbReference>
<keyword evidence="2" id="KW-1185">Reference proteome</keyword>
<sequence>MRKLGLCSFHFHIFVAPSPPLNPVEGFSSFGQFWLLSEYDDITVLQGKFFVFANSLPAVCTIFELWEGISRAV</sequence>
<accession>A0A0A0KMG1</accession>
<reference evidence="1 2" key="1">
    <citation type="journal article" date="2009" name="Nat. Genet.">
        <title>The genome of the cucumber, Cucumis sativus L.</title>
        <authorList>
            <person name="Huang S."/>
            <person name="Li R."/>
            <person name="Zhang Z."/>
            <person name="Li L."/>
            <person name="Gu X."/>
            <person name="Fan W."/>
            <person name="Lucas W.J."/>
            <person name="Wang X."/>
            <person name="Xie B."/>
            <person name="Ni P."/>
            <person name="Ren Y."/>
            <person name="Zhu H."/>
            <person name="Li J."/>
            <person name="Lin K."/>
            <person name="Jin W."/>
            <person name="Fei Z."/>
            <person name="Li G."/>
            <person name="Staub J."/>
            <person name="Kilian A."/>
            <person name="van der Vossen E.A."/>
            <person name="Wu Y."/>
            <person name="Guo J."/>
            <person name="He J."/>
            <person name="Jia Z."/>
            <person name="Ren Y."/>
            <person name="Tian G."/>
            <person name="Lu Y."/>
            <person name="Ruan J."/>
            <person name="Qian W."/>
            <person name="Wang M."/>
            <person name="Huang Q."/>
            <person name="Li B."/>
            <person name="Xuan Z."/>
            <person name="Cao J."/>
            <person name="Asan"/>
            <person name="Wu Z."/>
            <person name="Zhang J."/>
            <person name="Cai Q."/>
            <person name="Bai Y."/>
            <person name="Zhao B."/>
            <person name="Han Y."/>
            <person name="Li Y."/>
            <person name="Li X."/>
            <person name="Wang S."/>
            <person name="Shi Q."/>
            <person name="Liu S."/>
            <person name="Cho W.K."/>
            <person name="Kim J.Y."/>
            <person name="Xu Y."/>
            <person name="Heller-Uszynska K."/>
            <person name="Miao H."/>
            <person name="Cheng Z."/>
            <person name="Zhang S."/>
            <person name="Wu J."/>
            <person name="Yang Y."/>
            <person name="Kang H."/>
            <person name="Li M."/>
            <person name="Liang H."/>
            <person name="Ren X."/>
            <person name="Shi Z."/>
            <person name="Wen M."/>
            <person name="Jian M."/>
            <person name="Yang H."/>
            <person name="Zhang G."/>
            <person name="Yang Z."/>
            <person name="Chen R."/>
            <person name="Liu S."/>
            <person name="Li J."/>
            <person name="Ma L."/>
            <person name="Liu H."/>
            <person name="Zhou Y."/>
            <person name="Zhao J."/>
            <person name="Fang X."/>
            <person name="Li G."/>
            <person name="Fang L."/>
            <person name="Li Y."/>
            <person name="Liu D."/>
            <person name="Zheng H."/>
            <person name="Zhang Y."/>
            <person name="Qin N."/>
            <person name="Li Z."/>
            <person name="Yang G."/>
            <person name="Yang S."/>
            <person name="Bolund L."/>
            <person name="Kristiansen K."/>
            <person name="Zheng H."/>
            <person name="Li S."/>
            <person name="Zhang X."/>
            <person name="Yang H."/>
            <person name="Wang J."/>
            <person name="Sun R."/>
            <person name="Zhang B."/>
            <person name="Jiang S."/>
            <person name="Wang J."/>
            <person name="Du Y."/>
            <person name="Li S."/>
        </authorList>
    </citation>
    <scope>NUCLEOTIDE SEQUENCE [LARGE SCALE GENOMIC DNA]</scope>
    <source>
        <strain evidence="2">cv. 9930</strain>
    </source>
</reference>